<organism evidence="2 3">
    <name type="scientific">Bacteriovorax stolpii</name>
    <name type="common">Bdellovibrio stolpii</name>
    <dbReference type="NCBI Taxonomy" id="960"/>
    <lineage>
        <taxon>Bacteria</taxon>
        <taxon>Pseudomonadati</taxon>
        <taxon>Bdellovibrionota</taxon>
        <taxon>Bacteriovoracia</taxon>
        <taxon>Bacteriovoracales</taxon>
        <taxon>Bacteriovoracaceae</taxon>
        <taxon>Bacteriovorax</taxon>
    </lineage>
</organism>
<evidence type="ECO:0000256" key="1">
    <source>
        <dbReference type="ARBA" id="ARBA00023122"/>
    </source>
</evidence>
<dbReference type="PANTHER" id="PTHR43080:SF2">
    <property type="entry name" value="CBS DOMAIN-CONTAINING PROTEIN"/>
    <property type="match status" value="1"/>
</dbReference>
<dbReference type="SUPFAM" id="SSF54631">
    <property type="entry name" value="CBS-domain pair"/>
    <property type="match status" value="1"/>
</dbReference>
<dbReference type="Proteomes" id="UP000235584">
    <property type="component" value="Chromosome"/>
</dbReference>
<evidence type="ECO:0000313" key="3">
    <source>
        <dbReference type="Proteomes" id="UP000235584"/>
    </source>
</evidence>
<accession>A0A2K9NQG5</accession>
<dbReference type="EMBL" id="CP025704">
    <property type="protein sequence ID" value="AUN97747.1"/>
    <property type="molecule type" value="Genomic_DNA"/>
</dbReference>
<dbReference type="PROSITE" id="PS51371">
    <property type="entry name" value="CBS"/>
    <property type="match status" value="2"/>
</dbReference>
<evidence type="ECO:0000313" key="2">
    <source>
        <dbReference type="EMBL" id="AUN97747.1"/>
    </source>
</evidence>
<dbReference type="KEGG" id="bsto:C0V70_06400"/>
<dbReference type="Pfam" id="PF00571">
    <property type="entry name" value="CBS"/>
    <property type="match status" value="2"/>
</dbReference>
<keyword evidence="3" id="KW-1185">Reference proteome</keyword>
<protein>
    <submittedName>
        <fullName evidence="2">CBS domain-containing protein</fullName>
    </submittedName>
</protein>
<keyword evidence="1" id="KW-0129">CBS domain</keyword>
<dbReference type="InterPro" id="IPR000644">
    <property type="entry name" value="CBS_dom"/>
</dbReference>
<dbReference type="AlphaFoldDB" id="A0A2K9NQG5"/>
<dbReference type="Gene3D" id="3.10.580.10">
    <property type="entry name" value="CBS-domain"/>
    <property type="match status" value="1"/>
</dbReference>
<dbReference type="PANTHER" id="PTHR43080">
    <property type="entry name" value="CBS DOMAIN-CONTAINING PROTEIN CBSX3, MITOCHONDRIAL"/>
    <property type="match status" value="1"/>
</dbReference>
<dbReference type="OrthoDB" id="5296129at2"/>
<sequence>MTKKIPQIQRYMTTTPVTIGSQESLQSAKSIMSELNIRHLPVVNEGSILGVISARDIDFIQGIRGTDLATQKVKDAMTVEPYIVSAETELAEVCDVMASQKIGSVLVQDNKKLVGIFTWVDALNAMAELMQTRLK</sequence>
<reference evidence="2 3" key="1">
    <citation type="submission" date="2018-01" db="EMBL/GenBank/DDBJ databases">
        <title>Complete genome sequence of Bacteriovorax stolpii DSM12778.</title>
        <authorList>
            <person name="Tang B."/>
            <person name="Chang J."/>
        </authorList>
    </citation>
    <scope>NUCLEOTIDE SEQUENCE [LARGE SCALE GENOMIC DNA]</scope>
    <source>
        <strain evidence="2 3">DSM 12778</strain>
    </source>
</reference>
<dbReference type="InterPro" id="IPR051257">
    <property type="entry name" value="Diverse_CBS-Domain"/>
</dbReference>
<dbReference type="RefSeq" id="WP_102243040.1">
    <property type="nucleotide sequence ID" value="NZ_CP025704.1"/>
</dbReference>
<proteinExistence type="predicted"/>
<dbReference type="InterPro" id="IPR046342">
    <property type="entry name" value="CBS_dom_sf"/>
</dbReference>
<dbReference type="SMART" id="SM00116">
    <property type="entry name" value="CBS"/>
    <property type="match status" value="2"/>
</dbReference>
<gene>
    <name evidence="2" type="ORF">C0V70_06400</name>
</gene>
<name>A0A2K9NQG5_BACTC</name>